<accession>D5RUL9</accession>
<dbReference type="AlphaFoldDB" id="D5RUL9"/>
<dbReference type="HOGENOM" id="CLU_128722_1_0_5"/>
<reference evidence="2 3" key="1">
    <citation type="submission" date="2010-04" db="EMBL/GenBank/DDBJ databases">
        <authorList>
            <person name="Qin X."/>
            <person name="Bachman B."/>
            <person name="Battles P."/>
            <person name="Bell A."/>
            <person name="Bess C."/>
            <person name="Bickham C."/>
            <person name="Chaboub L."/>
            <person name="Chen D."/>
            <person name="Coyle M."/>
            <person name="Deiros D.R."/>
            <person name="Dinh H."/>
            <person name="Forbes L."/>
            <person name="Fowler G."/>
            <person name="Francisco L."/>
            <person name="Fu Q."/>
            <person name="Gubbala S."/>
            <person name="Hale W."/>
            <person name="Han Y."/>
            <person name="Hemphill L."/>
            <person name="Highlander S.K."/>
            <person name="Hirani K."/>
            <person name="Hogues M."/>
            <person name="Jackson L."/>
            <person name="Jakkamsetti A."/>
            <person name="Javaid M."/>
            <person name="Jiang H."/>
            <person name="Korchina V."/>
            <person name="Kovar C."/>
            <person name="Lara F."/>
            <person name="Lee S."/>
            <person name="Mata R."/>
            <person name="Mathew T."/>
            <person name="Moen C."/>
            <person name="Morales K."/>
            <person name="Munidasa M."/>
            <person name="Nazareth L."/>
            <person name="Ngo R."/>
            <person name="Nguyen L."/>
            <person name="Okwuonu G."/>
            <person name="Ongeri F."/>
            <person name="Patil S."/>
            <person name="Petrosino J."/>
            <person name="Pham C."/>
            <person name="Pham P."/>
            <person name="Pu L.-L."/>
            <person name="Puazo M."/>
            <person name="Raj R."/>
            <person name="Reid J."/>
            <person name="Rouhana J."/>
            <person name="Saada N."/>
            <person name="Shang Y."/>
            <person name="Simmons D."/>
            <person name="Thornton R."/>
            <person name="Warren J."/>
            <person name="Weissenberger G."/>
            <person name="Zhang J."/>
            <person name="Zhang L."/>
            <person name="Zhou C."/>
            <person name="Zhu D."/>
            <person name="Muzny D."/>
            <person name="Worley K."/>
            <person name="Gibbs R."/>
        </authorList>
    </citation>
    <scope>NUCLEOTIDE SEQUENCE [LARGE SCALE GENOMIC DNA]</scope>
    <source>
        <strain evidence="2 3">ATCC 49957</strain>
    </source>
</reference>
<dbReference type="Pfam" id="PF09537">
    <property type="entry name" value="DUF2383"/>
    <property type="match status" value="1"/>
</dbReference>
<comment type="caution">
    <text evidence="2">The sequence shown here is derived from an EMBL/GenBank/DDBJ whole genome shotgun (WGS) entry which is preliminary data.</text>
</comment>
<evidence type="ECO:0000313" key="2">
    <source>
        <dbReference type="EMBL" id="EFH09002.1"/>
    </source>
</evidence>
<feature type="domain" description="DUF2383" evidence="1">
    <location>
        <begin position="19"/>
        <end position="117"/>
    </location>
</feature>
<dbReference type="EMBL" id="ADVL01001015">
    <property type="protein sequence ID" value="EFH09002.1"/>
    <property type="molecule type" value="Genomic_DNA"/>
</dbReference>
<proteinExistence type="predicted"/>
<organism evidence="2 3">
    <name type="scientific">Pseudoroseomonas cervicalis ATCC 49957</name>
    <dbReference type="NCBI Taxonomy" id="525371"/>
    <lineage>
        <taxon>Bacteria</taxon>
        <taxon>Pseudomonadati</taxon>
        <taxon>Pseudomonadota</taxon>
        <taxon>Alphaproteobacteria</taxon>
        <taxon>Acetobacterales</taxon>
        <taxon>Roseomonadaceae</taxon>
        <taxon>Roseomonas</taxon>
    </lineage>
</organism>
<dbReference type="InterPro" id="IPR009078">
    <property type="entry name" value="Ferritin-like_SF"/>
</dbReference>
<sequence length="150" mass="16705">MSMVTTVGTESSFPKLVRNLLLLEHDAIAAYEQTIARLDNPAYKQQIASFKADHDRHVMELTQLADSLGTEAPTEGDAKQLLTTGKVALASILGDSATLKAMRSNEEDTVTAYERASQHEAVPPEARRIFEQALHDERRHRAWMDETSRA</sequence>
<dbReference type="SUPFAM" id="SSF47240">
    <property type="entry name" value="Ferritin-like"/>
    <property type="match status" value="1"/>
</dbReference>
<gene>
    <name evidence="2" type="ORF">HMPREF0731_4781</name>
</gene>
<dbReference type="InterPro" id="IPR012347">
    <property type="entry name" value="Ferritin-like"/>
</dbReference>
<dbReference type="Gene3D" id="1.20.1260.10">
    <property type="match status" value="1"/>
</dbReference>
<protein>
    <recommendedName>
        <fullName evidence="1">DUF2383 domain-containing protein</fullName>
    </recommendedName>
</protein>
<name>D5RUL9_9PROT</name>
<dbReference type="Proteomes" id="UP000005324">
    <property type="component" value="Unassembled WGS sequence"/>
</dbReference>
<evidence type="ECO:0000313" key="3">
    <source>
        <dbReference type="Proteomes" id="UP000005324"/>
    </source>
</evidence>
<dbReference type="InterPro" id="IPR019052">
    <property type="entry name" value="DUF2383"/>
</dbReference>
<evidence type="ECO:0000259" key="1">
    <source>
        <dbReference type="Pfam" id="PF09537"/>
    </source>
</evidence>
<dbReference type="CDD" id="cd00657">
    <property type="entry name" value="Ferritin_like"/>
    <property type="match status" value="1"/>
</dbReference>
<keyword evidence="3" id="KW-1185">Reference proteome</keyword>